<feature type="transmembrane region" description="Helical" evidence="1">
    <location>
        <begin position="51"/>
        <end position="69"/>
    </location>
</feature>
<evidence type="ECO:0000313" key="3">
    <source>
        <dbReference type="Proteomes" id="UP000572072"/>
    </source>
</evidence>
<keyword evidence="1" id="KW-0812">Transmembrane</keyword>
<dbReference type="RefSeq" id="WP_171358134.1">
    <property type="nucleotide sequence ID" value="NZ_VTYN01000012.1"/>
</dbReference>
<feature type="transmembrane region" description="Helical" evidence="1">
    <location>
        <begin position="114"/>
        <end position="135"/>
    </location>
</feature>
<keyword evidence="1" id="KW-1133">Transmembrane helix</keyword>
<evidence type="ECO:0000313" key="2">
    <source>
        <dbReference type="EMBL" id="NOH48990.1"/>
    </source>
</evidence>
<accession>A0A7Y3ZA98</accession>
<gene>
    <name evidence="2" type="ORF">F0262_13090</name>
</gene>
<organism evidence="2 3">
    <name type="scientific">Vibrio rotiferianus</name>
    <dbReference type="NCBI Taxonomy" id="190895"/>
    <lineage>
        <taxon>Bacteria</taxon>
        <taxon>Pseudomonadati</taxon>
        <taxon>Pseudomonadota</taxon>
        <taxon>Gammaproteobacteria</taxon>
        <taxon>Vibrionales</taxon>
        <taxon>Vibrionaceae</taxon>
        <taxon>Vibrio</taxon>
    </lineage>
</organism>
<dbReference type="Proteomes" id="UP000572072">
    <property type="component" value="Unassembled WGS sequence"/>
</dbReference>
<feature type="transmembrane region" description="Helical" evidence="1">
    <location>
        <begin position="21"/>
        <end position="39"/>
    </location>
</feature>
<proteinExistence type="predicted"/>
<comment type="caution">
    <text evidence="2">The sequence shown here is derived from an EMBL/GenBank/DDBJ whole genome shotgun (WGS) entry which is preliminary data.</text>
</comment>
<feature type="transmembrane region" description="Helical" evidence="1">
    <location>
        <begin position="147"/>
        <end position="167"/>
    </location>
</feature>
<keyword evidence="1" id="KW-0472">Membrane</keyword>
<protein>
    <submittedName>
        <fullName evidence="2">Uncharacterized protein</fullName>
    </submittedName>
</protein>
<reference evidence="2 3" key="1">
    <citation type="submission" date="2019-08" db="EMBL/GenBank/DDBJ databases">
        <title>Draft genome sequencing and comparative genomics of hatchery-associated Vibrios.</title>
        <authorList>
            <person name="Kehlet-Delgado H."/>
            <person name="Mueller R.S."/>
        </authorList>
    </citation>
    <scope>NUCLEOTIDE SEQUENCE [LARGE SCALE GENOMIC DNA]</scope>
    <source>
        <strain evidence="2 3">00-78-3</strain>
    </source>
</reference>
<dbReference type="EMBL" id="VTYN01000012">
    <property type="protein sequence ID" value="NOH48990.1"/>
    <property type="molecule type" value="Genomic_DNA"/>
</dbReference>
<sequence>MTVDVLVSNGEKPERMKRYKYFAWLIISIAVVIGIAHFVETLNSQTPVHDKIVYINAFLITLIYFLLSVDYDGQVKCSLKIGRCKVSIAVISLYITELVMSLLEQLTTVSSGSYIMELISVGILITAGIFVAKLVEKEDDYKIIKAVNSMVFFILYGNFMMISYFAYSTFTDPDLLNLQQQMLDTVRDFSSVIGDVI</sequence>
<evidence type="ECO:0000256" key="1">
    <source>
        <dbReference type="SAM" id="Phobius"/>
    </source>
</evidence>
<feature type="transmembrane region" description="Helical" evidence="1">
    <location>
        <begin position="81"/>
        <end position="102"/>
    </location>
</feature>
<dbReference type="AlphaFoldDB" id="A0A7Y3ZA98"/>
<name>A0A7Y3ZA98_9VIBR</name>